<dbReference type="InterPro" id="IPR001487">
    <property type="entry name" value="Bromodomain"/>
</dbReference>
<dbReference type="Proteomes" id="UP000002729">
    <property type="component" value="Unassembled WGS sequence"/>
</dbReference>
<sequence>MDLSTVKRGLDCGLYPDPHAFAADMRLVFRNAMTFNVLPEAPVHEAARNLHAKFEDQLQNIWKHIAGGALGSAKFKSGGPKRDADGDLEGQINKRAKIPNGKSGGKKSGKGKKGPRDDDYGALSTGTGMVPVADLVNMQRQMESMQATIAALQKQASQTEVQVQMNMELGLKPTVPGHAVSKPPRVSKLLTFDEKEALSNDINDLPPEKLAHVVKIVQESMPLTGRHDDDEIEVDIETLDNDTLRHLQKYVKASLGKKRAVPKKKGQQPLSPPPEITLNSDERTLESVAFGGSGLGPGFESDDDDDLAYDVLGA</sequence>
<dbReference type="Pfam" id="PF17035">
    <property type="entry name" value="BET"/>
    <property type="match status" value="1"/>
</dbReference>
<reference evidence="9 10" key="1">
    <citation type="journal article" date="2011" name="Proc. Natl. Acad. Sci. U.S.A.">
        <title>Niche of harmful alga Aureococcus anophagefferens revealed through ecogenomics.</title>
        <authorList>
            <person name="Gobler C.J."/>
            <person name="Berry D.L."/>
            <person name="Dyhrman S.T."/>
            <person name="Wilhelm S.W."/>
            <person name="Salamov A."/>
            <person name="Lobanov A.V."/>
            <person name="Zhang Y."/>
            <person name="Collier J.L."/>
            <person name="Wurch L.L."/>
            <person name="Kustka A.B."/>
            <person name="Dill B.D."/>
            <person name="Shah M."/>
            <person name="VerBerkmoes N.C."/>
            <person name="Kuo A."/>
            <person name="Terry A."/>
            <person name="Pangilinan J."/>
            <person name="Lindquist E.A."/>
            <person name="Lucas S."/>
            <person name="Paulsen I.T."/>
            <person name="Hattenrath-Lehmann T.K."/>
            <person name="Talmage S.C."/>
            <person name="Walker E.A."/>
            <person name="Koch F."/>
            <person name="Burson A.M."/>
            <person name="Marcoval M.A."/>
            <person name="Tang Y.Z."/>
            <person name="Lecleir G.R."/>
            <person name="Coyne K.J."/>
            <person name="Berg G.M."/>
            <person name="Bertrand E.M."/>
            <person name="Saito M.A."/>
            <person name="Gladyshev V.N."/>
            <person name="Grigoriev I.V."/>
        </authorList>
    </citation>
    <scope>NUCLEOTIDE SEQUENCE [LARGE SCALE GENOMIC DNA]</scope>
    <source>
        <strain evidence="10">CCMP 1984</strain>
    </source>
</reference>
<feature type="coiled-coil region" evidence="5">
    <location>
        <begin position="135"/>
        <end position="162"/>
    </location>
</feature>
<evidence type="ECO:0000313" key="9">
    <source>
        <dbReference type="EMBL" id="EGB03317.1"/>
    </source>
</evidence>
<dbReference type="PROSITE" id="PS50014">
    <property type="entry name" value="BROMODOMAIN_2"/>
    <property type="match status" value="1"/>
</dbReference>
<gene>
    <name evidence="9" type="ORF">AURANDRAFT_72760</name>
</gene>
<evidence type="ECO:0000256" key="6">
    <source>
        <dbReference type="SAM" id="MobiDB-lite"/>
    </source>
</evidence>
<dbReference type="InterPro" id="IPR036427">
    <property type="entry name" value="Bromodomain-like_sf"/>
</dbReference>
<evidence type="ECO:0000259" key="7">
    <source>
        <dbReference type="PROSITE" id="PS50014"/>
    </source>
</evidence>
<dbReference type="InterPro" id="IPR038336">
    <property type="entry name" value="NET_sf"/>
</dbReference>
<dbReference type="InterPro" id="IPR027353">
    <property type="entry name" value="NET_dom"/>
</dbReference>
<dbReference type="InParanoid" id="F0YNJ8"/>
<keyword evidence="1" id="KW-0805">Transcription regulation</keyword>
<evidence type="ECO:0000256" key="4">
    <source>
        <dbReference type="PROSITE-ProRule" id="PRU00035"/>
    </source>
</evidence>
<dbReference type="Pfam" id="PF00439">
    <property type="entry name" value="Bromodomain"/>
    <property type="match status" value="1"/>
</dbReference>
<keyword evidence="3" id="KW-0804">Transcription</keyword>
<dbReference type="EMBL" id="GL833177">
    <property type="protein sequence ID" value="EGB03317.1"/>
    <property type="molecule type" value="Genomic_DNA"/>
</dbReference>
<evidence type="ECO:0000256" key="5">
    <source>
        <dbReference type="SAM" id="Coils"/>
    </source>
</evidence>
<feature type="domain" description="NET" evidence="8">
    <location>
        <begin position="180"/>
        <end position="262"/>
    </location>
</feature>
<dbReference type="GeneID" id="20228865"/>
<evidence type="ECO:0000256" key="2">
    <source>
        <dbReference type="ARBA" id="ARBA00023117"/>
    </source>
</evidence>
<dbReference type="eggNOG" id="KOG1474">
    <property type="taxonomic scope" value="Eukaryota"/>
</dbReference>
<dbReference type="RefSeq" id="XP_009041997.1">
    <property type="nucleotide sequence ID" value="XM_009043749.1"/>
</dbReference>
<dbReference type="OrthoDB" id="21449at2759"/>
<keyword evidence="2 4" id="KW-0103">Bromodomain</keyword>
<feature type="compositionally biased region" description="Basic residues" evidence="6">
    <location>
        <begin position="104"/>
        <end position="113"/>
    </location>
</feature>
<dbReference type="AlphaFoldDB" id="F0YNJ8"/>
<dbReference type="PANTHER" id="PTHR45926">
    <property type="entry name" value="OSJNBA0053K19.4 PROTEIN"/>
    <property type="match status" value="1"/>
</dbReference>
<evidence type="ECO:0008006" key="11">
    <source>
        <dbReference type="Google" id="ProtNLM"/>
    </source>
</evidence>
<keyword evidence="5" id="KW-0175">Coiled coil</keyword>
<evidence type="ECO:0000313" key="10">
    <source>
        <dbReference type="Proteomes" id="UP000002729"/>
    </source>
</evidence>
<evidence type="ECO:0000259" key="8">
    <source>
        <dbReference type="PROSITE" id="PS51525"/>
    </source>
</evidence>
<dbReference type="SUPFAM" id="SSF47370">
    <property type="entry name" value="Bromodomain"/>
    <property type="match status" value="1"/>
</dbReference>
<proteinExistence type="predicted"/>
<dbReference type="PROSITE" id="PS51525">
    <property type="entry name" value="NET"/>
    <property type="match status" value="1"/>
</dbReference>
<protein>
    <recommendedName>
        <fullName evidence="11">NET domain-containing protein</fullName>
    </recommendedName>
</protein>
<dbReference type="Gene3D" id="1.20.920.10">
    <property type="entry name" value="Bromodomain-like"/>
    <property type="match status" value="1"/>
</dbReference>
<evidence type="ECO:0000256" key="1">
    <source>
        <dbReference type="ARBA" id="ARBA00023015"/>
    </source>
</evidence>
<keyword evidence="10" id="KW-1185">Reference proteome</keyword>
<dbReference type="KEGG" id="aaf:AURANDRAFT_72760"/>
<feature type="region of interest" description="Disordered" evidence="6">
    <location>
        <begin position="257"/>
        <end position="281"/>
    </location>
</feature>
<feature type="compositionally biased region" description="Basic residues" evidence="6">
    <location>
        <begin position="257"/>
        <end position="266"/>
    </location>
</feature>
<dbReference type="Gene3D" id="1.20.1270.220">
    <property type="match status" value="1"/>
</dbReference>
<accession>F0YNJ8</accession>
<feature type="region of interest" description="Disordered" evidence="6">
    <location>
        <begin position="73"/>
        <end position="125"/>
    </location>
</feature>
<name>F0YNJ8_AURAN</name>
<evidence type="ECO:0000256" key="3">
    <source>
        <dbReference type="ARBA" id="ARBA00023163"/>
    </source>
</evidence>
<dbReference type="OMA" id="QMTRRIY"/>
<organism evidence="10">
    <name type="scientific">Aureococcus anophagefferens</name>
    <name type="common">Harmful bloom alga</name>
    <dbReference type="NCBI Taxonomy" id="44056"/>
    <lineage>
        <taxon>Eukaryota</taxon>
        <taxon>Sar</taxon>
        <taxon>Stramenopiles</taxon>
        <taxon>Ochrophyta</taxon>
        <taxon>Pelagophyceae</taxon>
        <taxon>Pelagomonadales</taxon>
        <taxon>Pelagomonadaceae</taxon>
        <taxon>Aureococcus</taxon>
    </lineage>
</organism>
<feature type="domain" description="Bromo" evidence="7">
    <location>
        <begin position="1"/>
        <end position="36"/>
    </location>
</feature>